<feature type="compositionally biased region" description="Basic and acidic residues" evidence="1">
    <location>
        <begin position="106"/>
        <end position="121"/>
    </location>
</feature>
<evidence type="ECO:0000313" key="4">
    <source>
        <dbReference type="Proteomes" id="UP000772434"/>
    </source>
</evidence>
<feature type="chain" id="PRO_5040118882" evidence="2">
    <location>
        <begin position="18"/>
        <end position="202"/>
    </location>
</feature>
<feature type="region of interest" description="Disordered" evidence="1">
    <location>
        <begin position="70"/>
        <end position="202"/>
    </location>
</feature>
<feature type="signal peptide" evidence="2">
    <location>
        <begin position="1"/>
        <end position="17"/>
    </location>
</feature>
<feature type="region of interest" description="Disordered" evidence="1">
    <location>
        <begin position="27"/>
        <end position="53"/>
    </location>
</feature>
<feature type="compositionally biased region" description="Basic and acidic residues" evidence="1">
    <location>
        <begin position="138"/>
        <end position="152"/>
    </location>
</feature>
<name>A0A9P5PSL2_9AGAR</name>
<feature type="compositionally biased region" description="Low complexity" evidence="1">
    <location>
        <begin position="187"/>
        <end position="196"/>
    </location>
</feature>
<gene>
    <name evidence="3" type="ORF">BDP27DRAFT_1364684</name>
</gene>
<evidence type="ECO:0000313" key="3">
    <source>
        <dbReference type="EMBL" id="KAF9067767.1"/>
    </source>
</evidence>
<feature type="compositionally biased region" description="Basic and acidic residues" evidence="1">
    <location>
        <begin position="74"/>
        <end position="93"/>
    </location>
</feature>
<evidence type="ECO:0000256" key="1">
    <source>
        <dbReference type="SAM" id="MobiDB-lite"/>
    </source>
</evidence>
<organism evidence="3 4">
    <name type="scientific">Rhodocollybia butyracea</name>
    <dbReference type="NCBI Taxonomy" id="206335"/>
    <lineage>
        <taxon>Eukaryota</taxon>
        <taxon>Fungi</taxon>
        <taxon>Dikarya</taxon>
        <taxon>Basidiomycota</taxon>
        <taxon>Agaricomycotina</taxon>
        <taxon>Agaricomycetes</taxon>
        <taxon>Agaricomycetidae</taxon>
        <taxon>Agaricales</taxon>
        <taxon>Marasmiineae</taxon>
        <taxon>Omphalotaceae</taxon>
        <taxon>Rhodocollybia</taxon>
    </lineage>
</organism>
<dbReference type="EMBL" id="JADNRY010000069">
    <property type="protein sequence ID" value="KAF9067767.1"/>
    <property type="molecule type" value="Genomic_DNA"/>
</dbReference>
<dbReference type="AlphaFoldDB" id="A0A9P5PSL2"/>
<proteinExistence type="predicted"/>
<comment type="caution">
    <text evidence="3">The sequence shown here is derived from an EMBL/GenBank/DDBJ whole genome shotgun (WGS) entry which is preliminary data.</text>
</comment>
<sequence length="202" mass="22996">MRFFFVITALLLSVALAAPVDLDATERERPVRRDGQPIWDRPQGWTRQGRDVDVNDLERERPIRAVTDLLDGSGRPREERDVDVNDLEKREGRVGLAGDSSRPRPFRRDVDVNDLERERPVRARLMPLASGSNRRPHGRDVDVNDLERERPVRAVTDLLEGSGRPREERDVDADELEKRRGGGGNNGSPSLSGGRPDYQRQY</sequence>
<evidence type="ECO:0000256" key="2">
    <source>
        <dbReference type="SAM" id="SignalP"/>
    </source>
</evidence>
<keyword evidence="2" id="KW-0732">Signal</keyword>
<keyword evidence="4" id="KW-1185">Reference proteome</keyword>
<accession>A0A9P5PSL2</accession>
<protein>
    <submittedName>
        <fullName evidence="3">Uncharacterized protein</fullName>
    </submittedName>
</protein>
<dbReference type="Proteomes" id="UP000772434">
    <property type="component" value="Unassembled WGS sequence"/>
</dbReference>
<reference evidence="3" key="1">
    <citation type="submission" date="2020-11" db="EMBL/GenBank/DDBJ databases">
        <authorList>
            <consortium name="DOE Joint Genome Institute"/>
            <person name="Ahrendt S."/>
            <person name="Riley R."/>
            <person name="Andreopoulos W."/>
            <person name="Labutti K."/>
            <person name="Pangilinan J."/>
            <person name="Ruiz-Duenas F.J."/>
            <person name="Barrasa J.M."/>
            <person name="Sanchez-Garcia M."/>
            <person name="Camarero S."/>
            <person name="Miyauchi S."/>
            <person name="Serrano A."/>
            <person name="Linde D."/>
            <person name="Babiker R."/>
            <person name="Drula E."/>
            <person name="Ayuso-Fernandez I."/>
            <person name="Pacheco R."/>
            <person name="Padilla G."/>
            <person name="Ferreira P."/>
            <person name="Barriuso J."/>
            <person name="Kellner H."/>
            <person name="Castanera R."/>
            <person name="Alfaro M."/>
            <person name="Ramirez L."/>
            <person name="Pisabarro A.G."/>
            <person name="Kuo A."/>
            <person name="Tritt A."/>
            <person name="Lipzen A."/>
            <person name="He G."/>
            <person name="Yan M."/>
            <person name="Ng V."/>
            <person name="Cullen D."/>
            <person name="Martin F."/>
            <person name="Rosso M.-N."/>
            <person name="Henrissat B."/>
            <person name="Hibbett D."/>
            <person name="Martinez A.T."/>
            <person name="Grigoriev I.V."/>
        </authorList>
    </citation>
    <scope>NUCLEOTIDE SEQUENCE</scope>
    <source>
        <strain evidence="3">AH 40177</strain>
    </source>
</reference>